<feature type="transmembrane region" description="Helical" evidence="6">
    <location>
        <begin position="79"/>
        <end position="96"/>
    </location>
</feature>
<keyword evidence="5 6" id="KW-0472">Membrane</keyword>
<name>X0XJH5_9ZZZZ</name>
<feature type="transmembrane region" description="Helical" evidence="6">
    <location>
        <begin position="55"/>
        <end position="73"/>
    </location>
</feature>
<feature type="non-terminal residue" evidence="7">
    <location>
        <position position="1"/>
    </location>
</feature>
<dbReference type="GO" id="GO:0005384">
    <property type="term" value="F:manganese ion transmembrane transporter activity"/>
    <property type="evidence" value="ECO:0007669"/>
    <property type="project" value="TreeGrafter"/>
</dbReference>
<dbReference type="EMBL" id="BARS01039977">
    <property type="protein sequence ID" value="GAG25126.1"/>
    <property type="molecule type" value="Genomic_DNA"/>
</dbReference>
<dbReference type="AlphaFoldDB" id="X0XJH5"/>
<organism evidence="7">
    <name type="scientific">marine sediment metagenome</name>
    <dbReference type="NCBI Taxonomy" id="412755"/>
    <lineage>
        <taxon>unclassified sequences</taxon>
        <taxon>metagenomes</taxon>
        <taxon>ecological metagenomes</taxon>
    </lineage>
</organism>
<dbReference type="InterPro" id="IPR001046">
    <property type="entry name" value="NRAMP_fam"/>
</dbReference>
<proteinExistence type="predicted"/>
<evidence type="ECO:0000256" key="4">
    <source>
        <dbReference type="ARBA" id="ARBA00022989"/>
    </source>
</evidence>
<evidence type="ECO:0000256" key="2">
    <source>
        <dbReference type="ARBA" id="ARBA00022448"/>
    </source>
</evidence>
<keyword evidence="2" id="KW-0813">Transport</keyword>
<evidence type="ECO:0000256" key="3">
    <source>
        <dbReference type="ARBA" id="ARBA00022692"/>
    </source>
</evidence>
<accession>X0XJH5</accession>
<feature type="transmembrane region" description="Helical" evidence="6">
    <location>
        <begin position="197"/>
        <end position="214"/>
    </location>
</feature>
<evidence type="ECO:0000313" key="7">
    <source>
        <dbReference type="EMBL" id="GAG25126.1"/>
    </source>
</evidence>
<dbReference type="PANTHER" id="PTHR11706:SF33">
    <property type="entry name" value="NATURAL RESISTANCE-ASSOCIATED MACROPHAGE PROTEIN 2"/>
    <property type="match status" value="1"/>
</dbReference>
<dbReference type="Pfam" id="PF01566">
    <property type="entry name" value="Nramp"/>
    <property type="match status" value="1"/>
</dbReference>
<keyword evidence="3 6" id="KW-0812">Transmembrane</keyword>
<dbReference type="GO" id="GO:0005886">
    <property type="term" value="C:plasma membrane"/>
    <property type="evidence" value="ECO:0007669"/>
    <property type="project" value="TreeGrafter"/>
</dbReference>
<evidence type="ECO:0000256" key="5">
    <source>
        <dbReference type="ARBA" id="ARBA00023136"/>
    </source>
</evidence>
<evidence type="ECO:0000256" key="6">
    <source>
        <dbReference type="SAM" id="Phobius"/>
    </source>
</evidence>
<feature type="transmembrane region" description="Helical" evidence="6">
    <location>
        <begin position="164"/>
        <end position="185"/>
    </location>
</feature>
<feature type="non-terminal residue" evidence="7">
    <location>
        <position position="254"/>
    </location>
</feature>
<evidence type="ECO:0000256" key="1">
    <source>
        <dbReference type="ARBA" id="ARBA00004141"/>
    </source>
</evidence>
<comment type="caution">
    <text evidence="7">The sequence shown here is derived from an EMBL/GenBank/DDBJ whole genome shotgun (WGS) entry which is preliminary data.</text>
</comment>
<sequence>SQGMDLAKGLPMFAASEPEVLTQEKEQLAELDKKGILNRWKGYWTKTGPGWMQSAMTLGGGSAMASLFAGAFMQYKLLWVQPFAMLLGIIMLSALAHQTMSTGQRPFYAMKKYIHPSMAWAWAISTLVATVIWHFPQYALAAGMTEDVINAVTGFKTTEKTQTIFLLFLGLIFFAVGTTVSWNYGSGRKGIKHFEKFIKTVIWLIILCFGIVVVKKSIDGGIVWGNVFRGFIPSLPKDTKSIEIMIAGFSAAVG</sequence>
<feature type="transmembrane region" description="Helical" evidence="6">
    <location>
        <begin position="117"/>
        <end position="135"/>
    </location>
</feature>
<keyword evidence="4 6" id="KW-1133">Transmembrane helix</keyword>
<gene>
    <name evidence="7" type="ORF">S01H1_61004</name>
</gene>
<protein>
    <submittedName>
        <fullName evidence="7">Uncharacterized protein</fullName>
    </submittedName>
</protein>
<reference evidence="7" key="1">
    <citation type="journal article" date="2014" name="Front. Microbiol.">
        <title>High frequency of phylogenetically diverse reductive dehalogenase-homologous genes in deep subseafloor sedimentary metagenomes.</title>
        <authorList>
            <person name="Kawai M."/>
            <person name="Futagami T."/>
            <person name="Toyoda A."/>
            <person name="Takaki Y."/>
            <person name="Nishi S."/>
            <person name="Hori S."/>
            <person name="Arai W."/>
            <person name="Tsubouchi T."/>
            <person name="Morono Y."/>
            <person name="Uchiyama I."/>
            <person name="Ito T."/>
            <person name="Fujiyama A."/>
            <person name="Inagaki F."/>
            <person name="Takami H."/>
        </authorList>
    </citation>
    <scope>NUCLEOTIDE SEQUENCE</scope>
    <source>
        <strain evidence="7">Expedition CK06-06</strain>
    </source>
</reference>
<dbReference type="PANTHER" id="PTHR11706">
    <property type="entry name" value="SOLUTE CARRIER PROTEIN FAMILY 11 MEMBER"/>
    <property type="match status" value="1"/>
</dbReference>
<comment type="subcellular location">
    <subcellularLocation>
        <location evidence="1">Membrane</location>
        <topology evidence="1">Multi-pass membrane protein</topology>
    </subcellularLocation>
</comment>
<dbReference type="GO" id="GO:0034755">
    <property type="term" value="P:iron ion transmembrane transport"/>
    <property type="evidence" value="ECO:0007669"/>
    <property type="project" value="TreeGrafter"/>
</dbReference>
<dbReference type="GO" id="GO:0015086">
    <property type="term" value="F:cadmium ion transmembrane transporter activity"/>
    <property type="evidence" value="ECO:0007669"/>
    <property type="project" value="TreeGrafter"/>
</dbReference>